<keyword evidence="1" id="KW-0732">Signal</keyword>
<protein>
    <recommendedName>
        <fullName evidence="4">Long-chain fatty acid transport protein</fullName>
    </recommendedName>
</protein>
<dbReference type="SUPFAM" id="SSF56935">
    <property type="entry name" value="Porins"/>
    <property type="match status" value="1"/>
</dbReference>
<feature type="chain" id="PRO_5012296274" description="Long-chain fatty acid transport protein" evidence="1">
    <location>
        <begin position="21"/>
        <end position="438"/>
    </location>
</feature>
<accession>A0A1M4VTJ0</accession>
<name>A0A1M4VTJ0_9BACT</name>
<evidence type="ECO:0000313" key="2">
    <source>
        <dbReference type="EMBL" id="SHE72185.1"/>
    </source>
</evidence>
<evidence type="ECO:0000256" key="1">
    <source>
        <dbReference type="SAM" id="SignalP"/>
    </source>
</evidence>
<sequence length="438" mass="47864">MKKFVFITLIFCFTSTAAVAQTQDEQANSGSVYSKLGIGYPVGMSNTSARSLGLTGVSYNETYVAGLTNPAHWGHTVFGLGAGSVGINSYNASEASAEARNVHFGIHQFQLQLPIIRGKFGISASFSPVTQSNFRNYQEDVMDTGTGAAQDTLLYGIENRGSGGANRAELGFGWRITPHISVGYAASVVFVSLDDRYTGVFGNRNYQTVGYTLETSGSGFGNRFGTYIRIPELLGSEDQLGIGASVNLPVSIDAQRKQTADLGSSSISTEDGENLGDGTITLPMTINAGLSYHPNRLTMFATEAKYEKWSNFDNDFKPSEGSLFTDRYKYGLGFQYFPYITGSNKFLSKFKYRLGVSYDTGHLKIQGEKINTLKFSFGLGILSPQFLSPRSNSNSTIDLSFEYGLRGTQSMNLVEEQIWGVRLSLNLAELMFFRPKLQ</sequence>
<evidence type="ECO:0008006" key="4">
    <source>
        <dbReference type="Google" id="ProtNLM"/>
    </source>
</evidence>
<dbReference type="EMBL" id="FQUS01000003">
    <property type="protein sequence ID" value="SHE72185.1"/>
    <property type="molecule type" value="Genomic_DNA"/>
</dbReference>
<dbReference type="AlphaFoldDB" id="A0A1M4VTJ0"/>
<keyword evidence="3" id="KW-1185">Reference proteome</keyword>
<feature type="signal peptide" evidence="1">
    <location>
        <begin position="1"/>
        <end position="20"/>
    </location>
</feature>
<dbReference type="RefSeq" id="WP_073059432.1">
    <property type="nucleotide sequence ID" value="NZ_FQUS01000003.1"/>
</dbReference>
<dbReference type="Gene3D" id="2.40.160.60">
    <property type="entry name" value="Outer membrane protein transport protein (OMPP1/FadL/TodX)"/>
    <property type="match status" value="1"/>
</dbReference>
<dbReference type="OrthoDB" id="1523839at2"/>
<dbReference type="STRING" id="1194090.SAMN05443144_10331"/>
<organism evidence="2 3">
    <name type="scientific">Fodinibius roseus</name>
    <dbReference type="NCBI Taxonomy" id="1194090"/>
    <lineage>
        <taxon>Bacteria</taxon>
        <taxon>Pseudomonadati</taxon>
        <taxon>Balneolota</taxon>
        <taxon>Balneolia</taxon>
        <taxon>Balneolales</taxon>
        <taxon>Balneolaceae</taxon>
        <taxon>Fodinibius</taxon>
    </lineage>
</organism>
<gene>
    <name evidence="2" type="ORF">SAMN05443144_10331</name>
</gene>
<reference evidence="2 3" key="1">
    <citation type="submission" date="2016-11" db="EMBL/GenBank/DDBJ databases">
        <authorList>
            <person name="Jaros S."/>
            <person name="Januszkiewicz K."/>
            <person name="Wedrychowicz H."/>
        </authorList>
    </citation>
    <scope>NUCLEOTIDE SEQUENCE [LARGE SCALE GENOMIC DNA]</scope>
    <source>
        <strain evidence="2 3">DSM 21986</strain>
    </source>
</reference>
<proteinExistence type="predicted"/>
<evidence type="ECO:0000313" key="3">
    <source>
        <dbReference type="Proteomes" id="UP000184041"/>
    </source>
</evidence>
<dbReference type="Proteomes" id="UP000184041">
    <property type="component" value="Unassembled WGS sequence"/>
</dbReference>